<evidence type="ECO:0000313" key="1">
    <source>
        <dbReference type="Proteomes" id="UP000095286"/>
    </source>
</evidence>
<accession>A0AC35U0U5</accession>
<protein>
    <submittedName>
        <fullName evidence="2">U3 small nucleolar RNA-associated protein 15 homolog</fullName>
    </submittedName>
</protein>
<name>A0AC35U0U5_9BILA</name>
<dbReference type="Proteomes" id="UP000095286">
    <property type="component" value="Unplaced"/>
</dbReference>
<evidence type="ECO:0000313" key="2">
    <source>
        <dbReference type="WBParaSite" id="RSKR_0000641100.1"/>
    </source>
</evidence>
<reference evidence="2" key="1">
    <citation type="submission" date="2025-08" db="UniProtKB">
        <authorList>
            <consortium name="WormBaseParasite"/>
        </authorList>
    </citation>
    <scope>IDENTIFICATION</scope>
    <source>
        <strain evidence="2">KR3021</strain>
    </source>
</reference>
<proteinExistence type="predicted"/>
<organism evidence="1 2">
    <name type="scientific">Rhabditophanes sp. KR3021</name>
    <dbReference type="NCBI Taxonomy" id="114890"/>
    <lineage>
        <taxon>Eukaryota</taxon>
        <taxon>Metazoa</taxon>
        <taxon>Ecdysozoa</taxon>
        <taxon>Nematoda</taxon>
        <taxon>Chromadorea</taxon>
        <taxon>Rhabditida</taxon>
        <taxon>Tylenchina</taxon>
        <taxon>Panagrolaimomorpha</taxon>
        <taxon>Strongyloidoidea</taxon>
        <taxon>Alloionematidae</taxon>
        <taxon>Rhabditophanes</taxon>
    </lineage>
</organism>
<dbReference type="WBParaSite" id="RSKR_0000641100.1">
    <property type="protein sequence ID" value="RSKR_0000641100.1"/>
    <property type="gene ID" value="RSKR_0000641100"/>
</dbReference>
<sequence length="550" mass="61916">MANRASYSKGLVPVTESLNNIRQSDDHLYWSRMEQTSVFQENGIITSTAFLPISPYYVATTSAFRLTVYDTVVCDSVSVNSRFNTQVFGATYRNDGSLLGCGSLDGTVRLYDVHKKDAQLRTALRTIKSDGSPAHVVSFSSSGHKVAAMNDKGVFNVYDVADTSGKSLLHMVAHEDHIRCGAFSKINEHLLATGSYDHTVKLWDTRSDRKDSVLTVDHGFPVEKVILFPNDNIMATAGGQVVKLWDIASSYRELTMLEHHHKTVTAMCLASNNRKLLTAGLDRRINVFKVDSGDYDLVYQMSTLAPVMTLAMSPNDDCMVYGMQNIVAINRRKAASKEDKQSSSLKIAQKETKTKSMHRVFTQDAEGQKVRVVMTAPMLDKMNLGTIDNLVNSKKFNKVIEVLFMQSKNWVENAALTVSALRQIYFNKELRRALTGRDERIMTNVFLFLKLNLFNTAYFSTLIKVAECLIDIYSEESDFSDVTKKHFQDLKRIVDCELKREGELLRIRGMLEVIFTANKRQLKNVDNVESNECDLFGEMMINPISLNSLS</sequence>